<dbReference type="EMBL" id="JARJCM010000045">
    <property type="protein sequence ID" value="KAJ7036096.1"/>
    <property type="molecule type" value="Genomic_DNA"/>
</dbReference>
<evidence type="ECO:0000313" key="2">
    <source>
        <dbReference type="EMBL" id="KAJ7036096.1"/>
    </source>
</evidence>
<feature type="compositionally biased region" description="Low complexity" evidence="1">
    <location>
        <begin position="26"/>
        <end position="41"/>
    </location>
</feature>
<evidence type="ECO:0000313" key="3">
    <source>
        <dbReference type="Proteomes" id="UP001218188"/>
    </source>
</evidence>
<name>A0AAD6X5W0_9AGAR</name>
<evidence type="ECO:0000256" key="1">
    <source>
        <dbReference type="SAM" id="MobiDB-lite"/>
    </source>
</evidence>
<keyword evidence="3" id="KW-1185">Reference proteome</keyword>
<comment type="caution">
    <text evidence="2">The sequence shown here is derived from an EMBL/GenBank/DDBJ whole genome shotgun (WGS) entry which is preliminary data.</text>
</comment>
<dbReference type="Proteomes" id="UP001218188">
    <property type="component" value="Unassembled WGS sequence"/>
</dbReference>
<feature type="region of interest" description="Disordered" evidence="1">
    <location>
        <begin position="21"/>
        <end position="81"/>
    </location>
</feature>
<feature type="compositionally biased region" description="Low complexity" evidence="1">
    <location>
        <begin position="51"/>
        <end position="62"/>
    </location>
</feature>
<dbReference type="AlphaFoldDB" id="A0AAD6X5W0"/>
<gene>
    <name evidence="2" type="ORF">C8F04DRAFT_1096179</name>
</gene>
<reference evidence="2" key="1">
    <citation type="submission" date="2023-03" db="EMBL/GenBank/DDBJ databases">
        <title>Massive genome expansion in bonnet fungi (Mycena s.s.) driven by repeated elements and novel gene families across ecological guilds.</title>
        <authorList>
            <consortium name="Lawrence Berkeley National Laboratory"/>
            <person name="Harder C.B."/>
            <person name="Miyauchi S."/>
            <person name="Viragh M."/>
            <person name="Kuo A."/>
            <person name="Thoen E."/>
            <person name="Andreopoulos B."/>
            <person name="Lu D."/>
            <person name="Skrede I."/>
            <person name="Drula E."/>
            <person name="Henrissat B."/>
            <person name="Morin E."/>
            <person name="Kohler A."/>
            <person name="Barry K."/>
            <person name="LaButti K."/>
            <person name="Morin E."/>
            <person name="Salamov A."/>
            <person name="Lipzen A."/>
            <person name="Mereny Z."/>
            <person name="Hegedus B."/>
            <person name="Baldrian P."/>
            <person name="Stursova M."/>
            <person name="Weitz H."/>
            <person name="Taylor A."/>
            <person name="Grigoriev I.V."/>
            <person name="Nagy L.G."/>
            <person name="Martin F."/>
            <person name="Kauserud H."/>
        </authorList>
    </citation>
    <scope>NUCLEOTIDE SEQUENCE</scope>
    <source>
        <strain evidence="2">CBHHK200</strain>
    </source>
</reference>
<organism evidence="2 3">
    <name type="scientific">Mycena alexandri</name>
    <dbReference type="NCBI Taxonomy" id="1745969"/>
    <lineage>
        <taxon>Eukaryota</taxon>
        <taxon>Fungi</taxon>
        <taxon>Dikarya</taxon>
        <taxon>Basidiomycota</taxon>
        <taxon>Agaricomycotina</taxon>
        <taxon>Agaricomycetes</taxon>
        <taxon>Agaricomycetidae</taxon>
        <taxon>Agaricales</taxon>
        <taxon>Marasmiineae</taxon>
        <taxon>Mycenaceae</taxon>
        <taxon>Mycena</taxon>
    </lineage>
</organism>
<proteinExistence type="predicted"/>
<accession>A0AAD6X5W0</accession>
<sequence length="390" mass="43934">MTDPRHGYDVTYNFFLMPPKRKVNRDSSASPSDDSDSAGSDFEARPRKQVAKGAGKKAAAAGPRLKKSTKPEWNRNGWSNDKPETEFAAKCIERWCLLPPYNTRLPDAQWKEYYLERTALDEINTKHSNKSKKIVSEELGQDTFSILRAASSNVAATIYGAAQLDEADKTRIARTLRGSLYFTELWGNDEEGGGDNPRTVNSKTRLYSPFGLGTSLELVYNFHWRQFRAGEQFSDFVVGQRDIEECDSADPRKCTAVVKDSRSREKPGEFSVKVFDMNNAKVKGTTAQKLTDFEDQFFGASGWLSPLKWYNLLCAAGTVLRYKEENRSTVTQAGTKFKFFQGESAGQELRKSENDVFARLETEKFGALGDEEVCVPQRLLLLAKEHSTDK</sequence>
<protein>
    <submittedName>
        <fullName evidence="2">Uncharacterized protein</fullName>
    </submittedName>
</protein>